<dbReference type="InParanoid" id="A0A540VEK7"/>
<protein>
    <submittedName>
        <fullName evidence="1">Uncharacterized protein</fullName>
    </submittedName>
</protein>
<dbReference type="EMBL" id="VIGC01000016">
    <property type="protein sequence ID" value="TQE95198.1"/>
    <property type="molecule type" value="Genomic_DNA"/>
</dbReference>
<evidence type="ECO:0000313" key="1">
    <source>
        <dbReference type="EMBL" id="TQE95198.1"/>
    </source>
</evidence>
<dbReference type="RefSeq" id="WP_141610689.1">
    <property type="nucleotide sequence ID" value="NZ_VIGC02000016.1"/>
</dbReference>
<accession>A0A540VEK7</accession>
<dbReference type="AlphaFoldDB" id="A0A540VEK7"/>
<keyword evidence="2" id="KW-1185">Reference proteome</keyword>
<gene>
    <name evidence="1" type="ORF">FKZ61_13610</name>
</gene>
<proteinExistence type="predicted"/>
<sequence>MNLLKRLWGRTTLDGEKLAASDDLQEYAQIHLLAEFVETRPLHSTADQQRWNRVLPRPYQETIQLFQKQGWLEANTLDQYRVTPAGRPFVQRYRERLEAEKAAILPQVRQALEARDTSEALEIRRRYEARFPLGKADWTGPEPQLNHSALTRRILFLDHWLLEGLSLETVEWLKLYAAEQHLWGAQWRLSPQEIPAHVEQELATSGLDPVEATFWKAQQLILYVENHDTWQRCKGGDHVRRMEIVGPDDEHTCEHCRQFRGQEFLVARVPELPHRDCTSIVGCRCRYEPVLEVDDEDGL</sequence>
<dbReference type="Proteomes" id="UP000317371">
    <property type="component" value="Unassembled WGS sequence"/>
</dbReference>
<organism evidence="1 2">
    <name type="scientific">Litorilinea aerophila</name>
    <dbReference type="NCBI Taxonomy" id="1204385"/>
    <lineage>
        <taxon>Bacteria</taxon>
        <taxon>Bacillati</taxon>
        <taxon>Chloroflexota</taxon>
        <taxon>Caldilineae</taxon>
        <taxon>Caldilineales</taxon>
        <taxon>Caldilineaceae</taxon>
        <taxon>Litorilinea</taxon>
    </lineage>
</organism>
<reference evidence="1 2" key="1">
    <citation type="submission" date="2019-06" db="EMBL/GenBank/DDBJ databases">
        <title>Genome sequence of Litorilinea aerophila BAA-2444.</title>
        <authorList>
            <person name="Maclea K.S."/>
            <person name="Maurais E.G."/>
            <person name="Iannazzi L.C."/>
        </authorList>
    </citation>
    <scope>NUCLEOTIDE SEQUENCE [LARGE SCALE GENOMIC DNA]</scope>
    <source>
        <strain evidence="1 2">ATCC BAA-2444</strain>
    </source>
</reference>
<evidence type="ECO:0000313" key="2">
    <source>
        <dbReference type="Proteomes" id="UP000317371"/>
    </source>
</evidence>
<dbReference type="OrthoDB" id="163829at2"/>
<comment type="caution">
    <text evidence="1">The sequence shown here is derived from an EMBL/GenBank/DDBJ whole genome shotgun (WGS) entry which is preliminary data.</text>
</comment>
<name>A0A540VEK7_9CHLR</name>